<reference evidence="2 3" key="1">
    <citation type="journal article" date="2018" name="New Phytol.">
        <title>Phylogenomics of Endogonaceae and evolution of mycorrhizas within Mucoromycota.</title>
        <authorList>
            <person name="Chang Y."/>
            <person name="Desiro A."/>
            <person name="Na H."/>
            <person name="Sandor L."/>
            <person name="Lipzen A."/>
            <person name="Clum A."/>
            <person name="Barry K."/>
            <person name="Grigoriev I.V."/>
            <person name="Martin F.M."/>
            <person name="Stajich J.E."/>
            <person name="Smith M.E."/>
            <person name="Bonito G."/>
            <person name="Spatafora J.W."/>
        </authorList>
    </citation>
    <scope>NUCLEOTIDE SEQUENCE [LARGE SCALE GENOMIC DNA]</scope>
    <source>
        <strain evidence="2 3">AD002</strain>
    </source>
</reference>
<feature type="region of interest" description="Disordered" evidence="1">
    <location>
        <begin position="92"/>
        <end position="193"/>
    </location>
</feature>
<evidence type="ECO:0000313" key="2">
    <source>
        <dbReference type="EMBL" id="RUS25802.1"/>
    </source>
</evidence>
<feature type="compositionally biased region" description="Acidic residues" evidence="1">
    <location>
        <begin position="99"/>
        <end position="112"/>
    </location>
</feature>
<sequence>MRLIHVSFSYADNPSVLQPQILQGARPDRQKAKLWKERIHARTVDRPSVHLHNSTITGMVGSVNQGTFSAGLSKTPVGPQIMQIGYKPRFEDAASNPFFEEDSDSESESEEVSTEKTVEEGQGLKYHRQPVDSNIPGISEKQHINNDDDPNIGEMSNSENEAEVQRSERTKSTGETDIYDEPGSGNDSEPDYESFTRAYNSMENDKKWVLTTGTIVEDALYDFGVKCMHEHLCHSFVVDPDDENYLNEGVFTQHELEEIRDFQKKVLPPVPRDLLLYLDSFRMGTTADLRRLVFRQEAMDQNFDRHKDFDRDWIRNTVYNLLREYEADSLTKKHLELWLLIHVWSFIDKAFEDISGIETVRKMLGRRSDLIIRKISMEYGCAEAGRLFEGEKGTKLLREKGLKTPKMLKDIFNNLCAAVDGDEQKVRKLESIGFLHAGLVMSLLRLDSPAGYTCRVSCSKSLEIPSQVAEFSSKALPVILLAWRAKAIVANMIRLVELDEENRLQHLLDSCETSSAVSKRTKVYDLKLKQRVNKAESWKEDARVYIT</sequence>
<dbReference type="Proteomes" id="UP000274822">
    <property type="component" value="Unassembled WGS sequence"/>
</dbReference>
<accession>A0A433Q7Q7</accession>
<feature type="compositionally biased region" description="Basic and acidic residues" evidence="1">
    <location>
        <begin position="163"/>
        <end position="174"/>
    </location>
</feature>
<comment type="caution">
    <text evidence="2">The sequence shown here is derived from an EMBL/GenBank/DDBJ whole genome shotgun (WGS) entry which is preliminary data.</text>
</comment>
<gene>
    <name evidence="2" type="ORF">BC938DRAFT_471623</name>
</gene>
<dbReference type="AlphaFoldDB" id="A0A433Q7Q7"/>
<name>A0A433Q7Q7_9FUNG</name>
<protein>
    <submittedName>
        <fullName evidence="2">Uncharacterized protein</fullName>
    </submittedName>
</protein>
<dbReference type="EMBL" id="RBNJ01011989">
    <property type="protein sequence ID" value="RUS25802.1"/>
    <property type="molecule type" value="Genomic_DNA"/>
</dbReference>
<proteinExistence type="predicted"/>
<evidence type="ECO:0000256" key="1">
    <source>
        <dbReference type="SAM" id="MobiDB-lite"/>
    </source>
</evidence>
<organism evidence="2 3">
    <name type="scientific">Jimgerdemannia flammicorona</name>
    <dbReference type="NCBI Taxonomy" id="994334"/>
    <lineage>
        <taxon>Eukaryota</taxon>
        <taxon>Fungi</taxon>
        <taxon>Fungi incertae sedis</taxon>
        <taxon>Mucoromycota</taxon>
        <taxon>Mucoromycotina</taxon>
        <taxon>Endogonomycetes</taxon>
        <taxon>Endogonales</taxon>
        <taxon>Endogonaceae</taxon>
        <taxon>Jimgerdemannia</taxon>
    </lineage>
</organism>
<evidence type="ECO:0000313" key="3">
    <source>
        <dbReference type="Proteomes" id="UP000274822"/>
    </source>
</evidence>
<keyword evidence="3" id="KW-1185">Reference proteome</keyword>